<keyword evidence="3" id="KW-1185">Reference proteome</keyword>
<dbReference type="RefSeq" id="WP_189652186.1">
    <property type="nucleotide sequence ID" value="NZ_BMRC01000025.1"/>
</dbReference>
<organism evidence="2 3">
    <name type="scientific">Nonomuraea spiralis</name>
    <dbReference type="NCBI Taxonomy" id="46182"/>
    <lineage>
        <taxon>Bacteria</taxon>
        <taxon>Bacillati</taxon>
        <taxon>Actinomycetota</taxon>
        <taxon>Actinomycetes</taxon>
        <taxon>Streptosporangiales</taxon>
        <taxon>Streptosporangiaceae</taxon>
        <taxon>Nonomuraea</taxon>
    </lineage>
</organism>
<dbReference type="EMBL" id="JBHMEI010000029">
    <property type="protein sequence ID" value="MFB9205474.1"/>
    <property type="molecule type" value="Genomic_DNA"/>
</dbReference>
<dbReference type="Pfam" id="PF01872">
    <property type="entry name" value="RibD_C"/>
    <property type="match status" value="1"/>
</dbReference>
<sequence length="179" mass="19072">MSRKIVAGLFVSLDGVVEAPERWHFPYLSEEMGAAVGGMYAEADTLLMGRVTYEAFAAVWPHQNGELAEAINGIAKVVASTTLTQITWNNSTLIEGDPVAAVKELKDQPGGTITLSGSISLVRTLLAAGLLDELRLLVHPLVVGTGMRLFPEGTPPVPLELARSATFTNGVLDLTYRPA</sequence>
<dbReference type="PANTHER" id="PTHR38011:SF2">
    <property type="entry name" value="BIFUNCTIONAL DEAMINASE-REDUCTASE DOMAIN PROTEIN"/>
    <property type="match status" value="1"/>
</dbReference>
<name>A0ABV5ILQ0_9ACTN</name>
<dbReference type="InterPro" id="IPR050765">
    <property type="entry name" value="Riboflavin_Biosynth_HTPR"/>
</dbReference>
<evidence type="ECO:0000313" key="3">
    <source>
        <dbReference type="Proteomes" id="UP001589647"/>
    </source>
</evidence>
<comment type="caution">
    <text evidence="2">The sequence shown here is derived from an EMBL/GenBank/DDBJ whole genome shotgun (WGS) entry which is preliminary data.</text>
</comment>
<dbReference type="InterPro" id="IPR024072">
    <property type="entry name" value="DHFR-like_dom_sf"/>
</dbReference>
<evidence type="ECO:0000313" key="2">
    <source>
        <dbReference type="EMBL" id="MFB9205474.1"/>
    </source>
</evidence>
<dbReference type="PANTHER" id="PTHR38011">
    <property type="entry name" value="DIHYDROFOLATE REDUCTASE FAMILY PROTEIN (AFU_ORTHOLOGUE AFUA_8G06820)"/>
    <property type="match status" value="1"/>
</dbReference>
<reference evidence="2 3" key="1">
    <citation type="submission" date="2024-09" db="EMBL/GenBank/DDBJ databases">
        <authorList>
            <person name="Sun Q."/>
            <person name="Mori K."/>
        </authorList>
    </citation>
    <scope>NUCLEOTIDE SEQUENCE [LARGE SCALE GENOMIC DNA]</scope>
    <source>
        <strain evidence="2 3">CCM 3426</strain>
    </source>
</reference>
<evidence type="ECO:0000259" key="1">
    <source>
        <dbReference type="Pfam" id="PF01872"/>
    </source>
</evidence>
<dbReference type="InterPro" id="IPR002734">
    <property type="entry name" value="RibDG_C"/>
</dbReference>
<feature type="domain" description="Bacterial bifunctional deaminase-reductase C-terminal" evidence="1">
    <location>
        <begin position="3"/>
        <end position="171"/>
    </location>
</feature>
<dbReference type="Gene3D" id="3.40.430.10">
    <property type="entry name" value="Dihydrofolate Reductase, subunit A"/>
    <property type="match status" value="1"/>
</dbReference>
<gene>
    <name evidence="2" type="ORF">ACFFV7_30075</name>
</gene>
<protein>
    <submittedName>
        <fullName evidence="2">Dihydrofolate reductase family protein</fullName>
    </submittedName>
</protein>
<dbReference type="Proteomes" id="UP001589647">
    <property type="component" value="Unassembled WGS sequence"/>
</dbReference>
<dbReference type="SUPFAM" id="SSF53597">
    <property type="entry name" value="Dihydrofolate reductase-like"/>
    <property type="match status" value="1"/>
</dbReference>
<proteinExistence type="predicted"/>
<accession>A0ABV5ILQ0</accession>